<protein>
    <submittedName>
        <fullName evidence="3">Glycosyltransferase</fullName>
    </submittedName>
</protein>
<organism evidence="3 4">
    <name type="scientific">Shimazuella alba</name>
    <dbReference type="NCBI Taxonomy" id="2690964"/>
    <lineage>
        <taxon>Bacteria</taxon>
        <taxon>Bacillati</taxon>
        <taxon>Bacillota</taxon>
        <taxon>Bacilli</taxon>
        <taxon>Bacillales</taxon>
        <taxon>Thermoactinomycetaceae</taxon>
        <taxon>Shimazuella</taxon>
    </lineage>
</organism>
<dbReference type="Pfam" id="PF00534">
    <property type="entry name" value="Glycos_transf_1"/>
    <property type="match status" value="1"/>
</dbReference>
<accession>A0A6I4VVN9</accession>
<dbReference type="SUPFAM" id="SSF53756">
    <property type="entry name" value="UDP-Glycosyltransferase/glycogen phosphorylase"/>
    <property type="match status" value="1"/>
</dbReference>
<feature type="domain" description="Glycosyltransferase subfamily 4-like N-terminal" evidence="2">
    <location>
        <begin position="2"/>
        <end position="135"/>
    </location>
</feature>
<evidence type="ECO:0000259" key="2">
    <source>
        <dbReference type="Pfam" id="PF13477"/>
    </source>
</evidence>
<evidence type="ECO:0000313" key="3">
    <source>
        <dbReference type="EMBL" id="MXQ55979.1"/>
    </source>
</evidence>
<dbReference type="Pfam" id="PF13477">
    <property type="entry name" value="Glyco_trans_4_2"/>
    <property type="match status" value="1"/>
</dbReference>
<reference evidence="3 4" key="1">
    <citation type="submission" date="2019-12" db="EMBL/GenBank/DDBJ databases">
        <title>Whole-genome analyses of novel actinobacteria.</title>
        <authorList>
            <person name="Sahin N."/>
            <person name="Saygin H."/>
        </authorList>
    </citation>
    <scope>NUCLEOTIDE SEQUENCE [LARGE SCALE GENOMIC DNA]</scope>
    <source>
        <strain evidence="3 4">KC615</strain>
    </source>
</reference>
<proteinExistence type="predicted"/>
<dbReference type="PANTHER" id="PTHR45947">
    <property type="entry name" value="SULFOQUINOVOSYL TRANSFERASE SQD2"/>
    <property type="match status" value="1"/>
</dbReference>
<dbReference type="InterPro" id="IPR028098">
    <property type="entry name" value="Glyco_trans_4-like_N"/>
</dbReference>
<dbReference type="EMBL" id="WUUL01000026">
    <property type="protein sequence ID" value="MXQ55979.1"/>
    <property type="molecule type" value="Genomic_DNA"/>
</dbReference>
<dbReference type="AlphaFoldDB" id="A0A6I4VVN9"/>
<feature type="domain" description="Glycosyl transferase family 1" evidence="1">
    <location>
        <begin position="168"/>
        <end position="326"/>
    </location>
</feature>
<comment type="caution">
    <text evidence="3">The sequence shown here is derived from an EMBL/GenBank/DDBJ whole genome shotgun (WGS) entry which is preliminary data.</text>
</comment>
<dbReference type="InterPro" id="IPR050194">
    <property type="entry name" value="Glycosyltransferase_grp1"/>
</dbReference>
<gene>
    <name evidence="3" type="ORF">GSM42_20080</name>
</gene>
<sequence>MKIALFAPSTSTHTQKWALGLKRTGLDVCVITFANHYSKEHAERVETYALPQYLPGKLSYLTTVFALRSLLTQIKPDIVHAHYASSYGFVASLARINPLYLSVWGSDVYQFPKKPLNKRILSFSLSSATYICSTSRAMLEETKKYTDKKIELIPFGVDTNHFVPNPSQKSSGEFHIGIAKSLKDIYGFPKLIEAFAKLVKEEDCVHLVIIGDGPEKERYQQMVEKHEMSQQVTFVGFVPQEDLPQLLTELDLFVLPSESESFGVSALEAQACGVPVIVNNVGGLPEVVKHGATGMIMPNNEPEEIYNAMKTLLNDDHNRHQMEVNAVQFVRDNYQWDDCVQQMVDLYKKSRVEITT</sequence>
<evidence type="ECO:0000259" key="1">
    <source>
        <dbReference type="Pfam" id="PF00534"/>
    </source>
</evidence>
<dbReference type="Proteomes" id="UP000430692">
    <property type="component" value="Unassembled WGS sequence"/>
</dbReference>
<evidence type="ECO:0000313" key="4">
    <source>
        <dbReference type="Proteomes" id="UP000430692"/>
    </source>
</evidence>
<dbReference type="GO" id="GO:0016757">
    <property type="term" value="F:glycosyltransferase activity"/>
    <property type="evidence" value="ECO:0007669"/>
    <property type="project" value="InterPro"/>
</dbReference>
<dbReference type="RefSeq" id="WP_160803344.1">
    <property type="nucleotide sequence ID" value="NZ_WUUL01000026.1"/>
</dbReference>
<dbReference type="InterPro" id="IPR001296">
    <property type="entry name" value="Glyco_trans_1"/>
</dbReference>
<dbReference type="PANTHER" id="PTHR45947:SF3">
    <property type="entry name" value="SULFOQUINOVOSYL TRANSFERASE SQD2"/>
    <property type="match status" value="1"/>
</dbReference>
<keyword evidence="3" id="KW-0808">Transferase</keyword>
<name>A0A6I4VVN9_9BACL</name>
<dbReference type="Gene3D" id="3.40.50.2000">
    <property type="entry name" value="Glycogen Phosphorylase B"/>
    <property type="match status" value="2"/>
</dbReference>
<keyword evidence="4" id="KW-1185">Reference proteome</keyword>